<dbReference type="Pfam" id="PF02604">
    <property type="entry name" value="PhdYeFM_antitox"/>
    <property type="match status" value="1"/>
</dbReference>
<dbReference type="AlphaFoldDB" id="K9XRT0"/>
<accession>K9XRT0</accession>
<dbReference type="SUPFAM" id="SSF143120">
    <property type="entry name" value="YefM-like"/>
    <property type="match status" value="1"/>
</dbReference>
<dbReference type="EMBL" id="CP003653">
    <property type="protein sequence ID" value="AFZ34387.1"/>
    <property type="molecule type" value="Genomic_DNA"/>
</dbReference>
<evidence type="ECO:0000313" key="4">
    <source>
        <dbReference type="Proteomes" id="UP000010473"/>
    </source>
</evidence>
<dbReference type="Gene3D" id="1.10.1220.170">
    <property type="match status" value="1"/>
</dbReference>
<dbReference type="RefSeq" id="WP_015192060.1">
    <property type="nucleotide sequence ID" value="NC_019748.1"/>
</dbReference>
<dbReference type="PANTHER" id="PTHR33713:SF6">
    <property type="entry name" value="ANTITOXIN YEFM"/>
    <property type="match status" value="1"/>
</dbReference>
<evidence type="ECO:0000256" key="1">
    <source>
        <dbReference type="ARBA" id="ARBA00009981"/>
    </source>
</evidence>
<comment type="function">
    <text evidence="2">Antitoxin component of a type II toxin-antitoxin (TA) system.</text>
</comment>
<evidence type="ECO:0000256" key="2">
    <source>
        <dbReference type="RuleBase" id="RU362080"/>
    </source>
</evidence>
<gene>
    <name evidence="3" type="ordered locus">Sta7437_0798</name>
</gene>
<keyword evidence="4" id="KW-1185">Reference proteome</keyword>
<evidence type="ECO:0000313" key="3">
    <source>
        <dbReference type="EMBL" id="AFZ34387.1"/>
    </source>
</evidence>
<sequence>MTKYLTITEARQKFLELPNELNEEPIVITKHGKPVMTAISYQQFESLIETLKILSDQPFSKRLDASIAQIEQGNTITWQEAKTQLGL</sequence>
<dbReference type="PANTHER" id="PTHR33713">
    <property type="entry name" value="ANTITOXIN YAFN-RELATED"/>
    <property type="match status" value="1"/>
</dbReference>
<reference evidence="4" key="1">
    <citation type="journal article" date="2013" name="Proc. Natl. Acad. Sci. U.S.A.">
        <title>Improving the coverage of the cyanobacterial phylum using diversity-driven genome sequencing.</title>
        <authorList>
            <person name="Shih P.M."/>
            <person name="Wu D."/>
            <person name="Latifi A."/>
            <person name="Axen S.D."/>
            <person name="Fewer D.P."/>
            <person name="Talla E."/>
            <person name="Calteau A."/>
            <person name="Cai F."/>
            <person name="Tandeau de Marsac N."/>
            <person name="Rippka R."/>
            <person name="Herdman M."/>
            <person name="Sivonen K."/>
            <person name="Coursin T."/>
            <person name="Laurent T."/>
            <person name="Goodwin L."/>
            <person name="Nolan M."/>
            <person name="Davenport K.W."/>
            <person name="Han C.S."/>
            <person name="Rubin E.M."/>
            <person name="Eisen J.A."/>
            <person name="Woyke T."/>
            <person name="Gugger M."/>
            <person name="Kerfeld C.A."/>
        </authorList>
    </citation>
    <scope>NUCLEOTIDE SEQUENCE [LARGE SCALE GENOMIC DNA]</scope>
    <source>
        <strain evidence="4">ATCC 29371 / PCC 7437</strain>
    </source>
</reference>
<dbReference type="InterPro" id="IPR051405">
    <property type="entry name" value="phD/YefM_antitoxin"/>
</dbReference>
<dbReference type="HOGENOM" id="CLU_155837_0_1_3"/>
<organism evidence="3 4">
    <name type="scientific">Stanieria cyanosphaera (strain ATCC 29371 / PCC 7437)</name>
    <dbReference type="NCBI Taxonomy" id="111780"/>
    <lineage>
        <taxon>Bacteria</taxon>
        <taxon>Bacillati</taxon>
        <taxon>Cyanobacteriota</taxon>
        <taxon>Cyanophyceae</taxon>
        <taxon>Pleurocapsales</taxon>
        <taxon>Dermocarpellaceae</taxon>
        <taxon>Stanieria</taxon>
    </lineage>
</organism>
<dbReference type="Gene3D" id="3.40.1620.10">
    <property type="entry name" value="YefM-like domain"/>
    <property type="match status" value="1"/>
</dbReference>
<comment type="similarity">
    <text evidence="1 2">Belongs to the phD/YefM antitoxin family.</text>
</comment>
<name>K9XRT0_STAC7</name>
<dbReference type="OrthoDB" id="573439at2"/>
<protein>
    <recommendedName>
        <fullName evidence="2">Antitoxin</fullName>
    </recommendedName>
</protein>
<dbReference type="eggNOG" id="COG2161">
    <property type="taxonomic scope" value="Bacteria"/>
</dbReference>
<dbReference type="InterPro" id="IPR036165">
    <property type="entry name" value="YefM-like_sf"/>
</dbReference>
<dbReference type="Proteomes" id="UP000010473">
    <property type="component" value="Chromosome"/>
</dbReference>
<dbReference type="KEGG" id="scs:Sta7437_0798"/>
<dbReference type="NCBIfam" id="TIGR01552">
    <property type="entry name" value="phd_fam"/>
    <property type="match status" value="1"/>
</dbReference>
<dbReference type="STRING" id="111780.Sta7437_0798"/>
<dbReference type="InterPro" id="IPR006442">
    <property type="entry name" value="Antitoxin_Phd/YefM"/>
</dbReference>
<proteinExistence type="inferred from homology"/>